<keyword evidence="1" id="KW-0732">Signal</keyword>
<dbReference type="EMBL" id="CADCVQ010000149">
    <property type="protein sequence ID" value="CAA9524518.1"/>
    <property type="molecule type" value="Genomic_DNA"/>
</dbReference>
<dbReference type="InterPro" id="IPR043504">
    <property type="entry name" value="Peptidase_S1_PA_chymotrypsin"/>
</dbReference>
<evidence type="ECO:0000256" key="1">
    <source>
        <dbReference type="SAM" id="SignalP"/>
    </source>
</evidence>
<evidence type="ECO:0000313" key="2">
    <source>
        <dbReference type="EMBL" id="CAA9524518.1"/>
    </source>
</evidence>
<feature type="chain" id="PRO_5027028510" description="Peptidase S1 domain-containing protein" evidence="1">
    <location>
        <begin position="25"/>
        <end position="339"/>
    </location>
</feature>
<evidence type="ECO:0008006" key="3">
    <source>
        <dbReference type="Google" id="ProtNLM"/>
    </source>
</evidence>
<reference evidence="2" key="1">
    <citation type="submission" date="2020-02" db="EMBL/GenBank/DDBJ databases">
        <authorList>
            <person name="Meier V. D."/>
        </authorList>
    </citation>
    <scope>NUCLEOTIDE SEQUENCE</scope>
    <source>
        <strain evidence="2">AVDCRST_MAG67</strain>
    </source>
</reference>
<dbReference type="Gene3D" id="2.40.10.10">
    <property type="entry name" value="Trypsin-like serine proteases"/>
    <property type="match status" value="2"/>
</dbReference>
<accession>A0A6J4TKM6</accession>
<dbReference type="InterPro" id="IPR009003">
    <property type="entry name" value="Peptidase_S1_PA"/>
</dbReference>
<dbReference type="AlphaFoldDB" id="A0A6J4TKM6"/>
<protein>
    <recommendedName>
        <fullName evidence="3">Peptidase S1 domain-containing protein</fullName>
    </recommendedName>
</protein>
<proteinExistence type="predicted"/>
<organism evidence="2">
    <name type="scientific">uncultured Solirubrobacteraceae bacterium</name>
    <dbReference type="NCBI Taxonomy" id="1162706"/>
    <lineage>
        <taxon>Bacteria</taxon>
        <taxon>Bacillati</taxon>
        <taxon>Actinomycetota</taxon>
        <taxon>Thermoleophilia</taxon>
        <taxon>Solirubrobacterales</taxon>
        <taxon>Solirubrobacteraceae</taxon>
        <taxon>environmental samples</taxon>
    </lineage>
</organism>
<feature type="signal peptide" evidence="1">
    <location>
        <begin position="1"/>
        <end position="24"/>
    </location>
</feature>
<dbReference type="SUPFAM" id="SSF50494">
    <property type="entry name" value="Trypsin-like serine proteases"/>
    <property type="match status" value="1"/>
</dbReference>
<sequence>MDAHVKTALVAVLTALAAAGSAQAQSQYTRCENAGDATIVEVAAASCDAARAVATALATQPAAASESALRAVGWAPLRAAATDDGGQYDLVAIRGRAALRIRRDGAAPDLDGWAAGRELLFSRGQLVGGRRPPRGSAVCTSAFLIRLGGHPGGLSAAHCGGTRRDGTTHRRNAALRRPPQPGIVVGRVQRNVARNRPLDALVLPVPSGAGRPSAAVVDRGVSRPPWFVAGLGRPTSGRRVCYTGRTSGVDRCGAIVSASKRRAELLLSAFAGTVVRCTTITARQGDSGGPVYTAPRGDGTVYAVGITTLVVGPRARMCFTPLRPVLDALNARLVTAAAG</sequence>
<name>A0A6J4TKM6_9ACTN</name>
<gene>
    <name evidence="2" type="ORF">AVDCRST_MAG67-3511</name>
</gene>